<evidence type="ECO:0000313" key="12">
    <source>
        <dbReference type="EMBL" id="RDL39291.1"/>
    </source>
</evidence>
<feature type="transmembrane region" description="Helical" evidence="10">
    <location>
        <begin position="191"/>
        <end position="211"/>
    </location>
</feature>
<dbReference type="Pfam" id="PF01151">
    <property type="entry name" value="ELO"/>
    <property type="match status" value="1"/>
</dbReference>
<keyword evidence="7 10" id="KW-0443">Lipid metabolism</keyword>
<accession>A0A370TUU0</accession>
<keyword evidence="8 10" id="KW-0472">Membrane</keyword>
<dbReference type="GO" id="GO:0019367">
    <property type="term" value="P:fatty acid elongation, saturated fatty acid"/>
    <property type="evidence" value="ECO:0007669"/>
    <property type="project" value="TreeGrafter"/>
</dbReference>
<dbReference type="Proteomes" id="UP000254866">
    <property type="component" value="Unassembled WGS sequence"/>
</dbReference>
<dbReference type="GO" id="GO:0030148">
    <property type="term" value="P:sphingolipid biosynthetic process"/>
    <property type="evidence" value="ECO:0007669"/>
    <property type="project" value="TreeGrafter"/>
</dbReference>
<protein>
    <recommendedName>
        <fullName evidence="10">Elongation of fatty acids protein</fullName>
        <ecNumber evidence="10">2.3.1.-</ecNumber>
    </recommendedName>
</protein>
<keyword evidence="6 10" id="KW-1133">Transmembrane helix</keyword>
<feature type="transmembrane region" description="Helical" evidence="10">
    <location>
        <begin position="249"/>
        <end position="268"/>
    </location>
</feature>
<dbReference type="GO" id="GO:0042761">
    <property type="term" value="P:very long-chain fatty acid biosynthetic process"/>
    <property type="evidence" value="ECO:0007669"/>
    <property type="project" value="TreeGrafter"/>
</dbReference>
<keyword evidence="9 10" id="KW-0275">Fatty acid biosynthesis</keyword>
<comment type="subcellular location">
    <subcellularLocation>
        <location evidence="1">Membrane</location>
        <topology evidence="1">Multi-pass membrane protein</topology>
    </subcellularLocation>
</comment>
<evidence type="ECO:0000256" key="5">
    <source>
        <dbReference type="ARBA" id="ARBA00022832"/>
    </source>
</evidence>
<keyword evidence="3 10" id="KW-0808">Transferase</keyword>
<dbReference type="GO" id="GO:0034625">
    <property type="term" value="P:fatty acid elongation, monounsaturated fatty acid"/>
    <property type="evidence" value="ECO:0007669"/>
    <property type="project" value="TreeGrafter"/>
</dbReference>
<dbReference type="GO" id="GO:0005789">
    <property type="term" value="C:endoplasmic reticulum membrane"/>
    <property type="evidence" value="ECO:0007669"/>
    <property type="project" value="TreeGrafter"/>
</dbReference>
<dbReference type="GeneID" id="43596480"/>
<evidence type="ECO:0000256" key="10">
    <source>
        <dbReference type="RuleBase" id="RU361115"/>
    </source>
</evidence>
<evidence type="ECO:0000256" key="1">
    <source>
        <dbReference type="ARBA" id="ARBA00004141"/>
    </source>
</evidence>
<feature type="transmembrane region" description="Helical" evidence="10">
    <location>
        <begin position="43"/>
        <end position="69"/>
    </location>
</feature>
<gene>
    <name evidence="12" type="ORF">BP5553_03631</name>
</gene>
<dbReference type="EMBL" id="NPIC01000002">
    <property type="protein sequence ID" value="RDL39291.1"/>
    <property type="molecule type" value="Genomic_DNA"/>
</dbReference>
<dbReference type="OrthoDB" id="10259681at2759"/>
<sequence length="491" mass="53484">MSSAYLAMPLRQLFKFPPDSQPQALPPPPVGSTLSAPPFSIPLSWYTAVLDIRVPITIAGIYAVTVTALNAYNRSRGNKPWRISKTKPFFWFVVAHNVFLAVYSAWTFVGMWQALKNSIQHPNGPAGLVGTVDSFCKIHGPSGPGNAIAYNATSSQWTTQSPYTVRLTEAGEPHSTDVGRMWNEGLAFYGWWFYLSKFYEVLDTVIILAKGKRSSTLQTYHHAGAMMCMWAGIRYMSAPIWMFCFVNSGIHALMYTYYTLTAFAVPIPNRLKRSLTTMQIIQFIIGVAFATLHSFVFYSVPVQVPNSLQDSVKAATSVASSAVSSVAAAATSAGLASKVKTYLFRAAGEEGLAGTANGRQVAEAHSRMASAHGSGSGASYHTEYQTIPCVDTSGQTFAIWLNVLYLTPLTVLFVRFFIRSYIRRTTQKHQHVPVVQASEDAIKGLDRKIYQNGGLVNGNANGHVANGKPNGHVANGKANGHVANGKASRKH</sequence>
<comment type="caution">
    <text evidence="12">The sequence shown here is derived from an EMBL/GenBank/DDBJ whole genome shotgun (WGS) entry which is preliminary data.</text>
</comment>
<feature type="transmembrane region" description="Helical" evidence="10">
    <location>
        <begin position="397"/>
        <end position="418"/>
    </location>
</feature>
<proteinExistence type="inferred from homology"/>
<keyword evidence="4 10" id="KW-0812">Transmembrane</keyword>
<evidence type="ECO:0000256" key="7">
    <source>
        <dbReference type="ARBA" id="ARBA00023098"/>
    </source>
</evidence>
<feature type="transmembrane region" description="Helical" evidence="10">
    <location>
        <begin position="89"/>
        <end position="109"/>
    </location>
</feature>
<dbReference type="EC" id="2.3.1.-" evidence="10"/>
<evidence type="ECO:0000256" key="3">
    <source>
        <dbReference type="ARBA" id="ARBA00022679"/>
    </source>
</evidence>
<evidence type="ECO:0000256" key="9">
    <source>
        <dbReference type="ARBA" id="ARBA00023160"/>
    </source>
</evidence>
<keyword evidence="13" id="KW-1185">Reference proteome</keyword>
<evidence type="ECO:0000256" key="11">
    <source>
        <dbReference type="SAM" id="MobiDB-lite"/>
    </source>
</evidence>
<evidence type="ECO:0000313" key="13">
    <source>
        <dbReference type="Proteomes" id="UP000254866"/>
    </source>
</evidence>
<evidence type="ECO:0000256" key="8">
    <source>
        <dbReference type="ARBA" id="ARBA00023136"/>
    </source>
</evidence>
<organism evidence="12 13">
    <name type="scientific">Venustampulla echinocandica</name>
    <dbReference type="NCBI Taxonomy" id="2656787"/>
    <lineage>
        <taxon>Eukaryota</taxon>
        <taxon>Fungi</taxon>
        <taxon>Dikarya</taxon>
        <taxon>Ascomycota</taxon>
        <taxon>Pezizomycotina</taxon>
        <taxon>Leotiomycetes</taxon>
        <taxon>Helotiales</taxon>
        <taxon>Pleuroascaceae</taxon>
        <taxon>Venustampulla</taxon>
    </lineage>
</organism>
<feature type="region of interest" description="Disordered" evidence="11">
    <location>
        <begin position="467"/>
        <end position="491"/>
    </location>
</feature>
<dbReference type="RefSeq" id="XP_031871947.1">
    <property type="nucleotide sequence ID" value="XM_032012254.1"/>
</dbReference>
<dbReference type="GO" id="GO:0034626">
    <property type="term" value="P:fatty acid elongation, polyunsaturated fatty acid"/>
    <property type="evidence" value="ECO:0007669"/>
    <property type="project" value="TreeGrafter"/>
</dbReference>
<comment type="similarity">
    <text evidence="10">Belongs to the ELO family.</text>
</comment>
<dbReference type="STRING" id="2656787.A0A370TUU0"/>
<evidence type="ECO:0000256" key="6">
    <source>
        <dbReference type="ARBA" id="ARBA00022989"/>
    </source>
</evidence>
<comment type="catalytic activity">
    <reaction evidence="10">
        <text>an acyl-CoA + malonyl-CoA + H(+) = a 3-oxoacyl-CoA + CO2 + CoA</text>
        <dbReference type="Rhea" id="RHEA:50252"/>
        <dbReference type="ChEBI" id="CHEBI:15378"/>
        <dbReference type="ChEBI" id="CHEBI:16526"/>
        <dbReference type="ChEBI" id="CHEBI:57287"/>
        <dbReference type="ChEBI" id="CHEBI:57384"/>
        <dbReference type="ChEBI" id="CHEBI:58342"/>
        <dbReference type="ChEBI" id="CHEBI:90726"/>
    </reaction>
    <physiologicalReaction direction="left-to-right" evidence="10">
        <dbReference type="Rhea" id="RHEA:50253"/>
    </physiologicalReaction>
</comment>
<dbReference type="AlphaFoldDB" id="A0A370TUU0"/>
<keyword evidence="5 10" id="KW-0276">Fatty acid metabolism</keyword>
<dbReference type="GO" id="GO:0009922">
    <property type="term" value="F:fatty acid elongase activity"/>
    <property type="evidence" value="ECO:0007669"/>
    <property type="project" value="InterPro"/>
</dbReference>
<dbReference type="PANTHER" id="PTHR11157">
    <property type="entry name" value="FATTY ACID ACYL TRANSFERASE-RELATED"/>
    <property type="match status" value="1"/>
</dbReference>
<keyword evidence="2 10" id="KW-0444">Lipid biosynthesis</keyword>
<dbReference type="PANTHER" id="PTHR11157:SF169">
    <property type="entry name" value="ELONGATION OF FATTY ACIDS PROTEIN"/>
    <property type="match status" value="1"/>
</dbReference>
<reference evidence="12 13" key="1">
    <citation type="journal article" date="2018" name="IMA Fungus">
        <title>IMA Genome-F 9: Draft genome sequence of Annulohypoxylon stygium, Aspergillus mulundensis, Berkeleyomyces basicola (syn. Thielaviopsis basicola), Ceratocystis smalleyi, two Cercospora beticola strains, Coleophoma cylindrospora, Fusarium fracticaudum, Phialophora cf. hyalina, and Morchella septimelata.</title>
        <authorList>
            <person name="Wingfield B.D."/>
            <person name="Bills G.F."/>
            <person name="Dong Y."/>
            <person name="Huang W."/>
            <person name="Nel W.J."/>
            <person name="Swalarsk-Parry B.S."/>
            <person name="Vaghefi N."/>
            <person name="Wilken P.M."/>
            <person name="An Z."/>
            <person name="de Beer Z.W."/>
            <person name="De Vos L."/>
            <person name="Chen L."/>
            <person name="Duong T.A."/>
            <person name="Gao Y."/>
            <person name="Hammerbacher A."/>
            <person name="Kikkert J.R."/>
            <person name="Li Y."/>
            <person name="Li H."/>
            <person name="Li K."/>
            <person name="Li Q."/>
            <person name="Liu X."/>
            <person name="Ma X."/>
            <person name="Naidoo K."/>
            <person name="Pethybridge S.J."/>
            <person name="Sun J."/>
            <person name="Steenkamp E.T."/>
            <person name="van der Nest M.A."/>
            <person name="van Wyk S."/>
            <person name="Wingfield M.J."/>
            <person name="Xiong C."/>
            <person name="Yue Q."/>
            <person name="Zhang X."/>
        </authorList>
    </citation>
    <scope>NUCLEOTIDE SEQUENCE [LARGE SCALE GENOMIC DNA]</scope>
    <source>
        <strain evidence="12 13">BP 5553</strain>
    </source>
</reference>
<feature type="transmembrane region" description="Helical" evidence="10">
    <location>
        <begin position="280"/>
        <end position="300"/>
    </location>
</feature>
<evidence type="ECO:0000256" key="2">
    <source>
        <dbReference type="ARBA" id="ARBA00022516"/>
    </source>
</evidence>
<name>A0A370TUU0_9HELO</name>
<dbReference type="InterPro" id="IPR002076">
    <property type="entry name" value="ELO_fam"/>
</dbReference>
<evidence type="ECO:0000256" key="4">
    <source>
        <dbReference type="ARBA" id="ARBA00022692"/>
    </source>
</evidence>